<evidence type="ECO:0000313" key="2">
    <source>
        <dbReference type="EMBL" id="KAH3801264.1"/>
    </source>
</evidence>
<proteinExistence type="predicted"/>
<reference evidence="2" key="2">
    <citation type="submission" date="2020-11" db="EMBL/GenBank/DDBJ databases">
        <authorList>
            <person name="McCartney M.A."/>
            <person name="Auch B."/>
            <person name="Kono T."/>
            <person name="Mallez S."/>
            <person name="Becker A."/>
            <person name="Gohl D.M."/>
            <person name="Silverstein K.A.T."/>
            <person name="Koren S."/>
            <person name="Bechman K.B."/>
            <person name="Herman A."/>
            <person name="Abrahante J.E."/>
            <person name="Garbe J."/>
        </authorList>
    </citation>
    <scope>NUCLEOTIDE SEQUENCE</scope>
    <source>
        <strain evidence="2">Duluth1</strain>
        <tissue evidence="2">Whole animal</tissue>
    </source>
</reference>
<organism evidence="2 3">
    <name type="scientific">Dreissena polymorpha</name>
    <name type="common">Zebra mussel</name>
    <name type="synonym">Mytilus polymorpha</name>
    <dbReference type="NCBI Taxonomy" id="45954"/>
    <lineage>
        <taxon>Eukaryota</taxon>
        <taxon>Metazoa</taxon>
        <taxon>Spiralia</taxon>
        <taxon>Lophotrochozoa</taxon>
        <taxon>Mollusca</taxon>
        <taxon>Bivalvia</taxon>
        <taxon>Autobranchia</taxon>
        <taxon>Heteroconchia</taxon>
        <taxon>Euheterodonta</taxon>
        <taxon>Imparidentia</taxon>
        <taxon>Neoheterodontei</taxon>
        <taxon>Myida</taxon>
        <taxon>Dreissenoidea</taxon>
        <taxon>Dreissenidae</taxon>
        <taxon>Dreissena</taxon>
    </lineage>
</organism>
<dbReference type="EMBL" id="JAIWYP010000007">
    <property type="protein sequence ID" value="KAH3801264.1"/>
    <property type="molecule type" value="Genomic_DNA"/>
</dbReference>
<dbReference type="Proteomes" id="UP000828390">
    <property type="component" value="Unassembled WGS sequence"/>
</dbReference>
<protein>
    <submittedName>
        <fullName evidence="2">Uncharacterized protein</fullName>
    </submittedName>
</protein>
<sequence length="80" mass="8816">MDEHTLQTYLPAYGDRVAVHAFCSSKQSSAAAAEASYALTELRSKWKSNRQKVNRPGFKPGSFKPGNLSAERNTTRVELG</sequence>
<feature type="region of interest" description="Disordered" evidence="1">
    <location>
        <begin position="48"/>
        <end position="80"/>
    </location>
</feature>
<gene>
    <name evidence="2" type="ORF">DPMN_154911</name>
</gene>
<name>A0A9D4FLE1_DREPO</name>
<evidence type="ECO:0000256" key="1">
    <source>
        <dbReference type="SAM" id="MobiDB-lite"/>
    </source>
</evidence>
<evidence type="ECO:0000313" key="3">
    <source>
        <dbReference type="Proteomes" id="UP000828390"/>
    </source>
</evidence>
<reference evidence="2" key="1">
    <citation type="journal article" date="2019" name="bioRxiv">
        <title>The Genome of the Zebra Mussel, Dreissena polymorpha: A Resource for Invasive Species Research.</title>
        <authorList>
            <person name="McCartney M.A."/>
            <person name="Auch B."/>
            <person name="Kono T."/>
            <person name="Mallez S."/>
            <person name="Zhang Y."/>
            <person name="Obille A."/>
            <person name="Becker A."/>
            <person name="Abrahante J.E."/>
            <person name="Garbe J."/>
            <person name="Badalamenti J.P."/>
            <person name="Herman A."/>
            <person name="Mangelson H."/>
            <person name="Liachko I."/>
            <person name="Sullivan S."/>
            <person name="Sone E.D."/>
            <person name="Koren S."/>
            <person name="Silverstein K.A.T."/>
            <person name="Beckman K.B."/>
            <person name="Gohl D.M."/>
        </authorList>
    </citation>
    <scope>NUCLEOTIDE SEQUENCE</scope>
    <source>
        <strain evidence="2">Duluth1</strain>
        <tissue evidence="2">Whole animal</tissue>
    </source>
</reference>
<accession>A0A9D4FLE1</accession>
<keyword evidence="3" id="KW-1185">Reference proteome</keyword>
<comment type="caution">
    <text evidence="2">The sequence shown here is derived from an EMBL/GenBank/DDBJ whole genome shotgun (WGS) entry which is preliminary data.</text>
</comment>
<dbReference type="AlphaFoldDB" id="A0A9D4FLE1"/>